<name>A0AC54Z7S9_ORYAF</name>
<dbReference type="RefSeq" id="XP_042638995.1">
    <property type="nucleotide sequence ID" value="XM_042783061.1"/>
</dbReference>
<keyword evidence="1" id="KW-1185">Reference proteome</keyword>
<evidence type="ECO:0000313" key="1">
    <source>
        <dbReference type="Proteomes" id="UP000694850"/>
    </source>
</evidence>
<organism evidence="1 2">
    <name type="scientific">Orycteropus afer afer</name>
    <dbReference type="NCBI Taxonomy" id="1230840"/>
    <lineage>
        <taxon>Eukaryota</taxon>
        <taxon>Metazoa</taxon>
        <taxon>Chordata</taxon>
        <taxon>Craniata</taxon>
        <taxon>Vertebrata</taxon>
        <taxon>Euteleostomi</taxon>
        <taxon>Mammalia</taxon>
        <taxon>Eutheria</taxon>
        <taxon>Afrotheria</taxon>
        <taxon>Tubulidentata</taxon>
        <taxon>Orycteropodidae</taxon>
        <taxon>Orycteropus</taxon>
    </lineage>
</organism>
<accession>A0AC54Z7S9</accession>
<reference evidence="2" key="1">
    <citation type="submission" date="2025-08" db="UniProtKB">
        <authorList>
            <consortium name="RefSeq"/>
        </authorList>
    </citation>
    <scope>IDENTIFICATION</scope>
</reference>
<sequence>MKGLLALGGLHLLCSLIWTCSGEQPVYVRCSPSLFLARVKPTAFDNDLPVAPGEVFLGGQCPVTSVQEGFYEFRYHPSDCNIWIQPMR</sequence>
<gene>
    <name evidence="2" type="primary">OOSP2</name>
</gene>
<protein>
    <submittedName>
        <fullName evidence="2">Oocyte-secreted protein 2</fullName>
    </submittedName>
</protein>
<proteinExistence type="predicted"/>
<evidence type="ECO:0000313" key="2">
    <source>
        <dbReference type="RefSeq" id="XP_042638995.1"/>
    </source>
</evidence>
<dbReference type="Proteomes" id="UP000694850">
    <property type="component" value="Unplaced"/>
</dbReference>